<dbReference type="RefSeq" id="WP_380791691.1">
    <property type="nucleotide sequence ID" value="NZ_JBHTKR010000004.1"/>
</dbReference>
<reference evidence="3" key="1">
    <citation type="journal article" date="2019" name="Int. J. Syst. Evol. Microbiol.">
        <title>The Global Catalogue of Microorganisms (GCM) 10K type strain sequencing project: providing services to taxonomists for standard genome sequencing and annotation.</title>
        <authorList>
            <consortium name="The Broad Institute Genomics Platform"/>
            <consortium name="The Broad Institute Genome Sequencing Center for Infectious Disease"/>
            <person name="Wu L."/>
            <person name="Ma J."/>
        </authorList>
    </citation>
    <scope>NUCLEOTIDE SEQUENCE [LARGE SCALE GENOMIC DNA]</scope>
    <source>
        <strain evidence="3">CCUG 55328</strain>
    </source>
</reference>
<feature type="transmembrane region" description="Helical" evidence="1">
    <location>
        <begin position="46"/>
        <end position="64"/>
    </location>
</feature>
<protein>
    <submittedName>
        <fullName evidence="2">VanZ family protein</fullName>
    </submittedName>
</protein>
<evidence type="ECO:0000313" key="2">
    <source>
        <dbReference type="EMBL" id="MFD1195223.1"/>
    </source>
</evidence>
<keyword evidence="1" id="KW-0812">Transmembrane</keyword>
<dbReference type="PANTHER" id="PTHR28008">
    <property type="entry name" value="DOMAIN PROTEIN, PUTATIVE (AFU_ORTHOLOGUE AFUA_3G10980)-RELATED"/>
    <property type="match status" value="1"/>
</dbReference>
<evidence type="ECO:0000256" key="1">
    <source>
        <dbReference type="SAM" id="Phobius"/>
    </source>
</evidence>
<name>A0ABW3TE36_9RHOB</name>
<sequence length="130" mass="14026">MENMRSAQIRFRLALVSTVIIALAIAGLTLTPMTGPEIIGKDSDKLYHLIAFAALTFPSALLHIRLSGQVLVFAILFGGVIEVIQPSVGRSATWGDLIADIIGALFGLVVGRVLAKLLLRPQKGHRDEIR</sequence>
<feature type="transmembrane region" description="Helical" evidence="1">
    <location>
        <begin position="12"/>
        <end position="34"/>
    </location>
</feature>
<feature type="transmembrane region" description="Helical" evidence="1">
    <location>
        <begin position="94"/>
        <end position="115"/>
    </location>
</feature>
<evidence type="ECO:0000313" key="3">
    <source>
        <dbReference type="Proteomes" id="UP001597151"/>
    </source>
</evidence>
<feature type="transmembrane region" description="Helical" evidence="1">
    <location>
        <begin position="71"/>
        <end position="88"/>
    </location>
</feature>
<comment type="caution">
    <text evidence="2">The sequence shown here is derived from an EMBL/GenBank/DDBJ whole genome shotgun (WGS) entry which is preliminary data.</text>
</comment>
<accession>A0ABW3TE36</accession>
<gene>
    <name evidence="2" type="ORF">ACFQ3C_11120</name>
</gene>
<organism evidence="2 3">
    <name type="scientific">Seohaeicola saemankumensis</name>
    <dbReference type="NCBI Taxonomy" id="481181"/>
    <lineage>
        <taxon>Bacteria</taxon>
        <taxon>Pseudomonadati</taxon>
        <taxon>Pseudomonadota</taxon>
        <taxon>Alphaproteobacteria</taxon>
        <taxon>Rhodobacterales</taxon>
        <taxon>Roseobacteraceae</taxon>
        <taxon>Seohaeicola</taxon>
    </lineage>
</organism>
<keyword evidence="3" id="KW-1185">Reference proteome</keyword>
<dbReference type="EMBL" id="JBHTKR010000004">
    <property type="protein sequence ID" value="MFD1195223.1"/>
    <property type="molecule type" value="Genomic_DNA"/>
</dbReference>
<dbReference type="PANTHER" id="PTHR28008:SF1">
    <property type="entry name" value="DOMAIN PROTEIN, PUTATIVE (AFU_ORTHOLOGUE AFUA_3G10980)-RELATED"/>
    <property type="match status" value="1"/>
</dbReference>
<keyword evidence="1" id="KW-0472">Membrane</keyword>
<dbReference type="Proteomes" id="UP001597151">
    <property type="component" value="Unassembled WGS sequence"/>
</dbReference>
<proteinExistence type="predicted"/>
<keyword evidence="1" id="KW-1133">Transmembrane helix</keyword>